<keyword evidence="2" id="KW-1185">Reference proteome</keyword>
<gene>
    <name evidence="1" type="ORF">CLV85_0891</name>
</gene>
<proteinExistence type="predicted"/>
<reference evidence="1 2" key="1">
    <citation type="submission" date="2017-11" db="EMBL/GenBank/DDBJ databases">
        <title>Genomic Encyclopedia of Archaeal and Bacterial Type Strains, Phase II (KMG-II): From Individual Species to Whole Genera.</title>
        <authorList>
            <person name="Goeker M."/>
        </authorList>
    </citation>
    <scope>NUCLEOTIDE SEQUENCE [LARGE SCALE GENOMIC DNA]</scope>
    <source>
        <strain evidence="1 2">DSM 16400</strain>
    </source>
</reference>
<sequence length="211" mass="23670">MLEGDTLREDFTVASFADKPILDVNIAEWTDYLENEPSPDGVRLKLRKKLSKAPGITWSEALDVALCFGWIDGQMARLDDDYTLQAFTPRRKNSPWSQVNRDHVARLIEEGQMRPGGLAEVERAKADGRWDAAYSQKNMTTPPDLQAALDADPVSAEFHASLTKSERFQIYARLTGIKTPTVRAARIRDIVEKGAIGEHHYAQPKPPAKRP</sequence>
<organism evidence="1 2">
    <name type="scientific">Salinibacterium amurskyense</name>
    <dbReference type="NCBI Taxonomy" id="205941"/>
    <lineage>
        <taxon>Bacteria</taxon>
        <taxon>Bacillati</taxon>
        <taxon>Actinomycetota</taxon>
        <taxon>Actinomycetes</taxon>
        <taxon>Micrococcales</taxon>
        <taxon>Microbacteriaceae</taxon>
        <taxon>Salinibacterium</taxon>
    </lineage>
</organism>
<dbReference type="EMBL" id="PGFH01000001">
    <property type="protein sequence ID" value="PJJ81712.1"/>
    <property type="molecule type" value="Genomic_DNA"/>
</dbReference>
<evidence type="ECO:0000313" key="2">
    <source>
        <dbReference type="Proteomes" id="UP000231742"/>
    </source>
</evidence>
<dbReference type="Pfam" id="PF13376">
    <property type="entry name" value="OmdA"/>
    <property type="match status" value="1"/>
</dbReference>
<accession>A0A2M9D7R1</accession>
<dbReference type="AlphaFoldDB" id="A0A2M9D7R1"/>
<dbReference type="Proteomes" id="UP000231742">
    <property type="component" value="Unassembled WGS sequence"/>
</dbReference>
<protein>
    <submittedName>
        <fullName evidence="1">Uncharacterized protein YdeI (YjbR/CyaY-like superfamily)</fullName>
    </submittedName>
</protein>
<name>A0A2M9D7R1_9MICO</name>
<comment type="caution">
    <text evidence="1">The sequence shown here is derived from an EMBL/GenBank/DDBJ whole genome shotgun (WGS) entry which is preliminary data.</text>
</comment>
<evidence type="ECO:0000313" key="1">
    <source>
        <dbReference type="EMBL" id="PJJ81712.1"/>
    </source>
</evidence>